<sequence>MSRPPARWVLAPPASREELLAVMSEFSVSPPLAQVIHARGFSRDHLTPELRLTPNPGLREAAGRIVRALKAGKRIRVHGDYDADGVTATSLLVLGLRAQGANVHGFIPHRLNEGYGIHPDKVEEHANSCDLLVTVDCGVTNLQEVRGILARGVEVIVTDHHSPGPDYPDCLVVHPKLTHDYDHALHNLSGSGVAYHLLWAVHQELGLAAPLEYADIATIGIIADVAPLIGENRALVMAGLQQFTRTVHPGVKALMGSKQLTRPSARDVAFIIAPRINAAGRLGEADLALELLTTTDTARAHELAEYLDQRNQERRTIQDQMFKEALQIVDPSDPAIVVTKENWHAGIMGIVASKLLEAYYKPVFIIAQGKGSVRSTPGISAVEGLRHASHLLKRFGGHPGAAGFAIYEEHIPALRSALHEFARQHPVPVPTYHLDAALPTGAAVLSLTREIEAFEPYGEGHPSPLWWLRGELHDTRLVGKSGESLQFRFGGARGVKHGERALPSGEQDLAAQLRRDSYKGREKLEYSGEALRTAAPLELGKRLSEAEHASYPPLPRLRPQEAMALLRRGARAYADGPVAAYLRDNVPGVQFAQDGERWRGELVLFCLPPEDDLRRWLDSAEVSFAWGPKTLDALEGNYGFHREGLRLDPDPRVLAEIGVLSALELGERDLWRSASLREAAAEAYRRWLWAQLYVGLGDEDWTRAVRLMVASTRHNSQAAQAVPG</sequence>
<dbReference type="Pfam" id="PF17768">
    <property type="entry name" value="RecJ_OB"/>
    <property type="match status" value="1"/>
</dbReference>
<evidence type="ECO:0000256" key="2">
    <source>
        <dbReference type="ARBA" id="ARBA00019841"/>
    </source>
</evidence>
<dbReference type="GO" id="GO:0006281">
    <property type="term" value="P:DNA repair"/>
    <property type="evidence" value="ECO:0007669"/>
    <property type="project" value="InterPro"/>
</dbReference>
<dbReference type="Gene3D" id="3.10.310.30">
    <property type="match status" value="1"/>
</dbReference>
<dbReference type="PANTHER" id="PTHR30255">
    <property type="entry name" value="SINGLE-STRANDED-DNA-SPECIFIC EXONUCLEASE RECJ"/>
    <property type="match status" value="1"/>
</dbReference>
<keyword evidence="4" id="KW-0378">Hydrolase</keyword>
<evidence type="ECO:0000259" key="7">
    <source>
        <dbReference type="Pfam" id="PF02272"/>
    </source>
</evidence>
<dbReference type="Gene3D" id="3.90.1640.30">
    <property type="match status" value="1"/>
</dbReference>
<evidence type="ECO:0000259" key="8">
    <source>
        <dbReference type="Pfam" id="PF17768"/>
    </source>
</evidence>
<protein>
    <recommendedName>
        <fullName evidence="2">Single-stranded-DNA-specific exonuclease RecJ</fullName>
    </recommendedName>
</protein>
<dbReference type="KEGG" id="dpd:Deipe_3341"/>
<dbReference type="GO" id="GO:0008409">
    <property type="term" value="F:5'-3' exonuclease activity"/>
    <property type="evidence" value="ECO:0007669"/>
    <property type="project" value="InterPro"/>
</dbReference>
<dbReference type="InterPro" id="IPR001667">
    <property type="entry name" value="DDH_dom"/>
</dbReference>
<reference evidence="11" key="1">
    <citation type="submission" date="2012-03" db="EMBL/GenBank/DDBJ databases">
        <title>Complete sequence of chromosome of Deinococcus peraridilitoris DSM 19664.</title>
        <authorList>
            <person name="Lucas S."/>
            <person name="Copeland A."/>
            <person name="Lapidus A."/>
            <person name="Glavina del Rio T."/>
            <person name="Dalin E."/>
            <person name="Tice H."/>
            <person name="Bruce D."/>
            <person name="Goodwin L."/>
            <person name="Pitluck S."/>
            <person name="Peters L."/>
            <person name="Mikhailova N."/>
            <person name="Lu M."/>
            <person name="Kyrpides N."/>
            <person name="Mavromatis K."/>
            <person name="Ivanova N."/>
            <person name="Brettin T."/>
            <person name="Detter J.C."/>
            <person name="Han C."/>
            <person name="Larimer F."/>
            <person name="Land M."/>
            <person name="Hauser L."/>
            <person name="Markowitz V."/>
            <person name="Cheng J.-F."/>
            <person name="Hugenholtz P."/>
            <person name="Woyke T."/>
            <person name="Wu D."/>
            <person name="Pukall R."/>
            <person name="Steenblock K."/>
            <person name="Brambilla E."/>
            <person name="Klenk H.-P."/>
            <person name="Eisen J.A."/>
        </authorList>
    </citation>
    <scope>NUCLEOTIDE SEQUENCE [LARGE SCALE GENOMIC DNA]</scope>
    <source>
        <strain evidence="11">DSM 19664 / LMG 22246 / CIP 109416 / KR-200</strain>
    </source>
</reference>
<dbReference type="GO" id="GO:0003676">
    <property type="term" value="F:nucleic acid binding"/>
    <property type="evidence" value="ECO:0007669"/>
    <property type="project" value="InterPro"/>
</dbReference>
<dbReference type="Pfam" id="PF01368">
    <property type="entry name" value="DHH"/>
    <property type="match status" value="1"/>
</dbReference>
<keyword evidence="11" id="KW-1185">Reference proteome</keyword>
<feature type="domain" description="Single-stranded-DNA-specific exonuclease RecJ C-terminal" evidence="9">
    <location>
        <begin position="546"/>
        <end position="709"/>
    </location>
</feature>
<dbReference type="Proteomes" id="UP000010467">
    <property type="component" value="Chromosome"/>
</dbReference>
<dbReference type="InterPro" id="IPR051673">
    <property type="entry name" value="SSDNA_exonuclease_RecJ"/>
</dbReference>
<proteinExistence type="inferred from homology"/>
<dbReference type="SUPFAM" id="SSF64182">
    <property type="entry name" value="DHH phosphoesterases"/>
    <property type="match status" value="1"/>
</dbReference>
<dbReference type="InterPro" id="IPR038763">
    <property type="entry name" value="DHH_sf"/>
</dbReference>
<comment type="similarity">
    <text evidence="1">Belongs to the RecJ family.</text>
</comment>
<dbReference type="InterPro" id="IPR048918">
    <property type="entry name" value="RecJ_C_deino"/>
</dbReference>
<feature type="domain" description="RecJ OB" evidence="8">
    <location>
        <begin position="435"/>
        <end position="525"/>
    </location>
</feature>
<evidence type="ECO:0000259" key="6">
    <source>
        <dbReference type="Pfam" id="PF01368"/>
    </source>
</evidence>
<gene>
    <name evidence="10" type="ordered locus">Deipe_3341</name>
</gene>
<dbReference type="eggNOG" id="COG0608">
    <property type="taxonomic scope" value="Bacteria"/>
</dbReference>
<dbReference type="Pfam" id="PF20748">
    <property type="entry name" value="RecJ_C_Deinoc"/>
    <property type="match status" value="1"/>
</dbReference>
<evidence type="ECO:0000313" key="10">
    <source>
        <dbReference type="EMBL" id="AFZ68781.1"/>
    </source>
</evidence>
<dbReference type="GO" id="GO:0006310">
    <property type="term" value="P:DNA recombination"/>
    <property type="evidence" value="ECO:0007669"/>
    <property type="project" value="InterPro"/>
</dbReference>
<dbReference type="EMBL" id="CP003382">
    <property type="protein sequence ID" value="AFZ68781.1"/>
    <property type="molecule type" value="Genomic_DNA"/>
</dbReference>
<evidence type="ECO:0000256" key="5">
    <source>
        <dbReference type="ARBA" id="ARBA00022839"/>
    </source>
</evidence>
<evidence type="ECO:0000256" key="1">
    <source>
        <dbReference type="ARBA" id="ARBA00005915"/>
    </source>
</evidence>
<keyword evidence="3" id="KW-0540">Nuclease</keyword>
<dbReference type="InterPro" id="IPR004610">
    <property type="entry name" value="RecJ"/>
</dbReference>
<organism evidence="10 11">
    <name type="scientific">Deinococcus peraridilitoris (strain DSM 19664 / LMG 22246 / CIP 109416 / KR-200)</name>
    <dbReference type="NCBI Taxonomy" id="937777"/>
    <lineage>
        <taxon>Bacteria</taxon>
        <taxon>Thermotogati</taxon>
        <taxon>Deinococcota</taxon>
        <taxon>Deinococci</taxon>
        <taxon>Deinococcales</taxon>
        <taxon>Deinococcaceae</taxon>
        <taxon>Deinococcus</taxon>
    </lineage>
</organism>
<feature type="domain" description="DHHA1" evidence="7">
    <location>
        <begin position="335"/>
        <end position="423"/>
    </location>
</feature>
<dbReference type="InterPro" id="IPR003156">
    <property type="entry name" value="DHHA1_dom"/>
</dbReference>
<dbReference type="Pfam" id="PF02272">
    <property type="entry name" value="DHHA1"/>
    <property type="match status" value="1"/>
</dbReference>
<name>L0A4K4_DEIPD</name>
<keyword evidence="5 10" id="KW-0269">Exonuclease</keyword>
<evidence type="ECO:0000256" key="4">
    <source>
        <dbReference type="ARBA" id="ARBA00022801"/>
    </source>
</evidence>
<dbReference type="STRING" id="937777.Deipe_3341"/>
<dbReference type="PATRIC" id="fig|937777.3.peg.3356"/>
<dbReference type="RefSeq" id="WP_015237079.1">
    <property type="nucleotide sequence ID" value="NC_019793.1"/>
</dbReference>
<evidence type="ECO:0000256" key="3">
    <source>
        <dbReference type="ARBA" id="ARBA00022722"/>
    </source>
</evidence>
<accession>L0A4K4</accession>
<dbReference type="HOGENOM" id="CLU_009736_5_2_0"/>
<dbReference type="PANTHER" id="PTHR30255:SF2">
    <property type="entry name" value="SINGLE-STRANDED-DNA-SPECIFIC EXONUCLEASE RECJ"/>
    <property type="match status" value="1"/>
</dbReference>
<feature type="domain" description="DDH" evidence="6">
    <location>
        <begin position="74"/>
        <end position="221"/>
    </location>
</feature>
<evidence type="ECO:0000313" key="11">
    <source>
        <dbReference type="Proteomes" id="UP000010467"/>
    </source>
</evidence>
<dbReference type="AlphaFoldDB" id="L0A4K4"/>
<dbReference type="NCBIfam" id="TIGR00644">
    <property type="entry name" value="recJ"/>
    <property type="match status" value="1"/>
</dbReference>
<evidence type="ECO:0000259" key="9">
    <source>
        <dbReference type="Pfam" id="PF20748"/>
    </source>
</evidence>
<dbReference type="InterPro" id="IPR041122">
    <property type="entry name" value="RecJ_OB"/>
</dbReference>